<comment type="caution">
    <text evidence="2">The sequence shown here is derived from an EMBL/GenBank/DDBJ whole genome shotgun (WGS) entry which is preliminary data.</text>
</comment>
<dbReference type="GeneID" id="73322797"/>
<sequence>MQFPISALIASVVIATASAQNGNYIHSPSTDLSYCVQGDDVFCGGIEPVCPDGQTATYDATVNQANVDACKGIEVNGIAGYCTQTVLCVPS</sequence>
<feature type="chain" id="PRO_5041369756" evidence="1">
    <location>
        <begin position="20"/>
        <end position="91"/>
    </location>
</feature>
<evidence type="ECO:0000313" key="3">
    <source>
        <dbReference type="Proteomes" id="UP001055115"/>
    </source>
</evidence>
<organism evidence="2 3">
    <name type="scientific">Colletotrichum spaethianum</name>
    <dbReference type="NCBI Taxonomy" id="700344"/>
    <lineage>
        <taxon>Eukaryota</taxon>
        <taxon>Fungi</taxon>
        <taxon>Dikarya</taxon>
        <taxon>Ascomycota</taxon>
        <taxon>Pezizomycotina</taxon>
        <taxon>Sordariomycetes</taxon>
        <taxon>Hypocreomycetidae</taxon>
        <taxon>Glomerellales</taxon>
        <taxon>Glomerellaceae</taxon>
        <taxon>Colletotrichum</taxon>
        <taxon>Colletotrichum spaethianum species complex</taxon>
    </lineage>
</organism>
<feature type="signal peptide" evidence="1">
    <location>
        <begin position="1"/>
        <end position="19"/>
    </location>
</feature>
<proteinExistence type="predicted"/>
<dbReference type="RefSeq" id="XP_049124164.1">
    <property type="nucleotide sequence ID" value="XM_049268207.1"/>
</dbReference>
<gene>
    <name evidence="2" type="ORF">ColSpa_01995</name>
</gene>
<accession>A0AA37L719</accession>
<evidence type="ECO:0000256" key="1">
    <source>
        <dbReference type="SAM" id="SignalP"/>
    </source>
</evidence>
<keyword evidence="1" id="KW-0732">Signal</keyword>
<protein>
    <submittedName>
        <fullName evidence="2">Uncharacterized protein</fullName>
    </submittedName>
</protein>
<name>A0AA37L719_9PEZI</name>
<keyword evidence="3" id="KW-1185">Reference proteome</keyword>
<dbReference type="EMBL" id="BQXU01000003">
    <property type="protein sequence ID" value="GKT41814.1"/>
    <property type="molecule type" value="Genomic_DNA"/>
</dbReference>
<evidence type="ECO:0000313" key="2">
    <source>
        <dbReference type="EMBL" id="GKT41814.1"/>
    </source>
</evidence>
<reference evidence="2 3" key="1">
    <citation type="submission" date="2022-03" db="EMBL/GenBank/DDBJ databases">
        <title>Genome data of Colletotrichum spp.</title>
        <authorList>
            <person name="Utami Y.D."/>
            <person name="Hiruma K."/>
        </authorList>
    </citation>
    <scope>NUCLEOTIDE SEQUENCE [LARGE SCALE GENOMIC DNA]</scope>
    <source>
        <strain evidence="2 3">MAFF 239500</strain>
    </source>
</reference>
<dbReference type="AlphaFoldDB" id="A0AA37L719"/>
<dbReference type="Proteomes" id="UP001055115">
    <property type="component" value="Unassembled WGS sequence"/>
</dbReference>